<name>X1F663_9ZZZZ</name>
<comment type="caution">
    <text evidence="1">The sequence shown here is derived from an EMBL/GenBank/DDBJ whole genome shotgun (WGS) entry which is preliminary data.</text>
</comment>
<protein>
    <submittedName>
        <fullName evidence="1">Uncharacterized protein</fullName>
    </submittedName>
</protein>
<dbReference type="EMBL" id="BARU01000001">
    <property type="protein sequence ID" value="GAH24874.1"/>
    <property type="molecule type" value="Genomic_DNA"/>
</dbReference>
<sequence>MVEIPKFYAKSRSPKANVYDFWFSPVPTPSFELFPAFLQRGGIERDSIYIGAYEAGNTGTVLDCQTSDVVTVSETIGTFRAWANNIGPRWGLVNPWTLSAVQLLNYIEYANADSQTTIGCGRVDAGSKLDTGADGMDSSPQMAINGTGMGSGTDGLTPIAYRGIENLWGNVWKFIDGWNAIGDAATGKYHIIRRDGLGNINDVDGNGMLNAGNYEASVAVPLTGTAGNFVSGYISNIEYEDLLAFLFIPSSVTGGSGATYLCDYFDSHSNGINNILLALGGWHTGAEAGVGVRIAYFVATLSAPDASARLEFI</sequence>
<dbReference type="AlphaFoldDB" id="X1F663"/>
<accession>X1F663</accession>
<evidence type="ECO:0000313" key="1">
    <source>
        <dbReference type="EMBL" id="GAH24874.1"/>
    </source>
</evidence>
<organism evidence="1">
    <name type="scientific">marine sediment metagenome</name>
    <dbReference type="NCBI Taxonomy" id="412755"/>
    <lineage>
        <taxon>unclassified sequences</taxon>
        <taxon>metagenomes</taxon>
        <taxon>ecological metagenomes</taxon>
    </lineage>
</organism>
<gene>
    <name evidence="1" type="ORF">S03H2_00016</name>
</gene>
<proteinExistence type="predicted"/>
<reference evidence="1" key="1">
    <citation type="journal article" date="2014" name="Front. Microbiol.">
        <title>High frequency of phylogenetically diverse reductive dehalogenase-homologous genes in deep subseafloor sedimentary metagenomes.</title>
        <authorList>
            <person name="Kawai M."/>
            <person name="Futagami T."/>
            <person name="Toyoda A."/>
            <person name="Takaki Y."/>
            <person name="Nishi S."/>
            <person name="Hori S."/>
            <person name="Arai W."/>
            <person name="Tsubouchi T."/>
            <person name="Morono Y."/>
            <person name="Uchiyama I."/>
            <person name="Ito T."/>
            <person name="Fujiyama A."/>
            <person name="Inagaki F."/>
            <person name="Takami H."/>
        </authorList>
    </citation>
    <scope>NUCLEOTIDE SEQUENCE</scope>
    <source>
        <strain evidence="1">Expedition CK06-06</strain>
    </source>
</reference>